<dbReference type="Gene3D" id="2.30.110.10">
    <property type="entry name" value="Electron Transport, Fmn-binding Protein, Chain A"/>
    <property type="match status" value="1"/>
</dbReference>
<proteinExistence type="predicted"/>
<reference evidence="3 4" key="1">
    <citation type="submission" date="2017-05" db="EMBL/GenBank/DDBJ databases">
        <title>Host range expansion of the Methanosphaera genus to humans and monogastric animals involves recent and extensive reduction in genome content.</title>
        <authorList>
            <person name="Hoedt E.C."/>
            <person name="Volmer J.G."/>
            <person name="Parks D.H."/>
            <person name="Rosewarne C.P."/>
            <person name="Denman S.E."/>
            <person name="Mcsweeney C.S."/>
            <person name="O Cuiv P."/>
            <person name="Hugenholtz P."/>
            <person name="Tyson G.W."/>
            <person name="Morrison M."/>
        </authorList>
    </citation>
    <scope>NUCLEOTIDE SEQUENCE [LARGE SCALE GENOMIC DNA]</scope>
    <source>
        <strain evidence="3 4">PA5</strain>
    </source>
</reference>
<comment type="caution">
    <text evidence="3">The sequence shown here is derived from an EMBL/GenBank/DDBJ whole genome shotgun (WGS) entry which is preliminary data.</text>
</comment>
<dbReference type="PIRSF" id="PIRSF018747">
    <property type="entry name" value="UCP018747"/>
    <property type="match status" value="1"/>
</dbReference>
<dbReference type="OMA" id="ICEYVHE"/>
<dbReference type="Pfam" id="PF20766">
    <property type="entry name" value="DUF447_C"/>
    <property type="match status" value="1"/>
</dbReference>
<evidence type="ECO:0000313" key="4">
    <source>
        <dbReference type="Proteomes" id="UP000248557"/>
    </source>
</evidence>
<dbReference type="Proteomes" id="UP000248557">
    <property type="component" value="Unassembled WGS sequence"/>
</dbReference>
<evidence type="ECO:0000259" key="2">
    <source>
        <dbReference type="Pfam" id="PF20766"/>
    </source>
</evidence>
<gene>
    <name evidence="3" type="ORF">CA615_06515</name>
</gene>
<dbReference type="GeneID" id="3855937"/>
<evidence type="ECO:0008006" key="5">
    <source>
        <dbReference type="Google" id="ProtNLM"/>
    </source>
</evidence>
<evidence type="ECO:0000259" key="1">
    <source>
        <dbReference type="Pfam" id="PF04289"/>
    </source>
</evidence>
<sequence>MDDIEINLMENTIYEVIITSFNKQVNFKPFGIKFNNKKVILNLYPNRTLKNIKTNPEFLIQFTTNPLVYTKALLNKLTPSDYNKEYFLLDSNIVIKANVYSICEYVHEDNYGKVTLTQITANIEEIHEINNQPPVINRATNKIIDLLVDYTRIPYMNSTQKNDYINKLQNLSSFIKKSGNNQHIQSLKLLKKEIIEE</sequence>
<dbReference type="EMBL" id="NGJK01000081">
    <property type="protein sequence ID" value="RAP02608.1"/>
    <property type="molecule type" value="Genomic_DNA"/>
</dbReference>
<feature type="domain" description="DUF447" evidence="2">
    <location>
        <begin position="137"/>
        <end position="192"/>
    </location>
</feature>
<feature type="domain" description="DUF447" evidence="1">
    <location>
        <begin position="14"/>
        <end position="126"/>
    </location>
</feature>
<dbReference type="Pfam" id="PF04289">
    <property type="entry name" value="DUF447_N"/>
    <property type="match status" value="1"/>
</dbReference>
<dbReference type="InterPro" id="IPR049288">
    <property type="entry name" value="DUF447_C"/>
</dbReference>
<name>A0A328Q7X4_9EURY</name>
<dbReference type="SUPFAM" id="SSF50475">
    <property type="entry name" value="FMN-binding split barrel"/>
    <property type="match status" value="1"/>
</dbReference>
<dbReference type="InterPro" id="IPR007386">
    <property type="entry name" value="DUF447_N"/>
</dbReference>
<dbReference type="InterPro" id="IPR016733">
    <property type="entry name" value="UCP018747"/>
</dbReference>
<organism evidence="3 4">
    <name type="scientific">Methanosphaera stadtmanae</name>
    <dbReference type="NCBI Taxonomy" id="2317"/>
    <lineage>
        <taxon>Archaea</taxon>
        <taxon>Methanobacteriati</taxon>
        <taxon>Methanobacteriota</taxon>
        <taxon>Methanomada group</taxon>
        <taxon>Methanobacteria</taxon>
        <taxon>Methanobacteriales</taxon>
        <taxon>Methanobacteriaceae</taxon>
        <taxon>Methanosphaera</taxon>
    </lineage>
</organism>
<protein>
    <recommendedName>
        <fullName evidence="5">DUF447 domain-containing protein</fullName>
    </recommendedName>
</protein>
<dbReference type="AlphaFoldDB" id="A0A328Q7X4"/>
<dbReference type="RefSeq" id="WP_011406885.1">
    <property type="nucleotide sequence ID" value="NZ_CATZNA010000045.1"/>
</dbReference>
<dbReference type="Gene3D" id="1.20.58.290">
    <property type="entry name" value="Hypothetical membrane protein ta0354_69_121"/>
    <property type="match status" value="1"/>
</dbReference>
<accession>A0A328Q7X4</accession>
<dbReference type="InterPro" id="IPR012349">
    <property type="entry name" value="Split_barrel_FMN-bd"/>
</dbReference>
<evidence type="ECO:0000313" key="3">
    <source>
        <dbReference type="EMBL" id="RAP02608.1"/>
    </source>
</evidence>